<dbReference type="PANTHER" id="PTHR39165">
    <property type="entry name" value="IG HYPOTHETICAL 17883"/>
    <property type="match status" value="1"/>
</dbReference>
<keyword evidence="1" id="KW-1133">Transmembrane helix</keyword>
<dbReference type="InterPro" id="IPR007403">
    <property type="entry name" value="DUF456"/>
</dbReference>
<evidence type="ECO:0000256" key="1">
    <source>
        <dbReference type="SAM" id="Phobius"/>
    </source>
</evidence>
<dbReference type="Pfam" id="PF04306">
    <property type="entry name" value="DUF456"/>
    <property type="match status" value="1"/>
</dbReference>
<dbReference type="PANTHER" id="PTHR39165:SF1">
    <property type="entry name" value="DUF456 DOMAIN-CONTAINING PROTEIN"/>
    <property type="match status" value="1"/>
</dbReference>
<name>A0ABU3NMT7_9CHLR</name>
<feature type="transmembrane region" description="Helical" evidence="1">
    <location>
        <begin position="85"/>
        <end position="102"/>
    </location>
</feature>
<dbReference type="RefSeq" id="WP_315624804.1">
    <property type="nucleotide sequence ID" value="NZ_JAUHMF010000001.1"/>
</dbReference>
<comment type="caution">
    <text evidence="2">The sequence shown here is derived from an EMBL/GenBank/DDBJ whole genome shotgun (WGS) entry which is preliminary data.</text>
</comment>
<feature type="transmembrane region" description="Helical" evidence="1">
    <location>
        <begin position="51"/>
        <end position="73"/>
    </location>
</feature>
<feature type="transmembrane region" description="Helical" evidence="1">
    <location>
        <begin position="108"/>
        <end position="123"/>
    </location>
</feature>
<evidence type="ECO:0000313" key="2">
    <source>
        <dbReference type="EMBL" id="MDT8898159.1"/>
    </source>
</evidence>
<proteinExistence type="predicted"/>
<organism evidence="2 3">
    <name type="scientific">Thermanaerothrix solaris</name>
    <dbReference type="NCBI Taxonomy" id="3058434"/>
    <lineage>
        <taxon>Bacteria</taxon>
        <taxon>Bacillati</taxon>
        <taxon>Chloroflexota</taxon>
        <taxon>Anaerolineae</taxon>
        <taxon>Anaerolineales</taxon>
        <taxon>Anaerolineaceae</taxon>
        <taxon>Thermanaerothrix</taxon>
    </lineage>
</organism>
<gene>
    <name evidence="2" type="ORF">QYE77_07745</name>
</gene>
<keyword evidence="1" id="KW-0812">Transmembrane</keyword>
<sequence length="165" mass="17489">MDALREVAFPLILLAFMLVGLLGVILPILPGLVMIWAAALVYGLVMGFEGSGIALFALLTVLMLIGSVVDNVLMGGSARRSGASWVAVGVALLGALVGSLLWPPLGGLLLALIGIFAVEYLRLRDWRKALDSTRGLAVGCGWAVVVRALIALLMIGLWLVWWLAR</sequence>
<reference evidence="2 3" key="1">
    <citation type="submission" date="2023-07" db="EMBL/GenBank/DDBJ databases">
        <title>Novel species of Thermanaerothrix with wide hydrolytic capabilities.</title>
        <authorList>
            <person name="Zayulina K.S."/>
            <person name="Podosokorskaya O.A."/>
            <person name="Elcheninov A.G."/>
        </authorList>
    </citation>
    <scope>NUCLEOTIDE SEQUENCE [LARGE SCALE GENOMIC DNA]</scope>
    <source>
        <strain evidence="2 3">4228-RoL</strain>
    </source>
</reference>
<accession>A0ABU3NMT7</accession>
<keyword evidence="3" id="KW-1185">Reference proteome</keyword>
<evidence type="ECO:0000313" key="3">
    <source>
        <dbReference type="Proteomes" id="UP001254165"/>
    </source>
</evidence>
<feature type="transmembrane region" description="Helical" evidence="1">
    <location>
        <begin position="135"/>
        <end position="164"/>
    </location>
</feature>
<feature type="transmembrane region" description="Helical" evidence="1">
    <location>
        <begin position="12"/>
        <end position="45"/>
    </location>
</feature>
<keyword evidence="1" id="KW-0472">Membrane</keyword>
<dbReference type="Proteomes" id="UP001254165">
    <property type="component" value="Unassembled WGS sequence"/>
</dbReference>
<protein>
    <submittedName>
        <fullName evidence="2">DUF456 domain-containing protein</fullName>
    </submittedName>
</protein>
<dbReference type="EMBL" id="JAUHMF010000001">
    <property type="protein sequence ID" value="MDT8898159.1"/>
    <property type="molecule type" value="Genomic_DNA"/>
</dbReference>